<gene>
    <name evidence="3" type="ORF">LCOR_10120.1</name>
</gene>
<keyword evidence="4" id="KW-1185">Reference proteome</keyword>
<dbReference type="SUPFAM" id="SSF56300">
    <property type="entry name" value="Metallo-dependent phosphatases"/>
    <property type="match status" value="1"/>
</dbReference>
<keyword evidence="1" id="KW-0732">Signal</keyword>
<evidence type="ECO:0000313" key="4">
    <source>
        <dbReference type="Proteomes" id="UP000027586"/>
    </source>
</evidence>
<dbReference type="PANTHER" id="PTHR46546:SF4">
    <property type="entry name" value="SHEWANELLA-LIKE PROTEIN PHOSPHATASE 1"/>
    <property type="match status" value="1"/>
</dbReference>
<dbReference type="VEuPathDB" id="FungiDB:LCOR_10120.1"/>
<comment type="caution">
    <text evidence="3">The sequence shown here is derived from an EMBL/GenBank/DDBJ whole genome shotgun (WGS) entry which is preliminary data.</text>
</comment>
<dbReference type="GO" id="GO:0016787">
    <property type="term" value="F:hydrolase activity"/>
    <property type="evidence" value="ECO:0007669"/>
    <property type="project" value="InterPro"/>
</dbReference>
<dbReference type="EMBL" id="CBTN010000067">
    <property type="protein sequence ID" value="CDH59298.1"/>
    <property type="molecule type" value="Genomic_DNA"/>
</dbReference>
<organism evidence="3 4">
    <name type="scientific">Lichtheimia corymbifera JMRC:FSU:9682</name>
    <dbReference type="NCBI Taxonomy" id="1263082"/>
    <lineage>
        <taxon>Eukaryota</taxon>
        <taxon>Fungi</taxon>
        <taxon>Fungi incertae sedis</taxon>
        <taxon>Mucoromycota</taxon>
        <taxon>Mucoromycotina</taxon>
        <taxon>Mucoromycetes</taxon>
        <taxon>Mucorales</taxon>
        <taxon>Lichtheimiaceae</taxon>
        <taxon>Lichtheimia</taxon>
    </lineage>
</organism>
<protein>
    <submittedName>
        <fullName evidence="3">Serine threonine protein</fullName>
    </submittedName>
</protein>
<dbReference type="STRING" id="1263082.A0A068SAB4"/>
<dbReference type="Pfam" id="PF00149">
    <property type="entry name" value="Metallophos"/>
    <property type="match status" value="1"/>
</dbReference>
<dbReference type="PANTHER" id="PTHR46546">
    <property type="entry name" value="SHEWANELLA-LIKE PROTEIN PHOSPHATASE 1"/>
    <property type="match status" value="1"/>
</dbReference>
<dbReference type="AlphaFoldDB" id="A0A068SAB4"/>
<feature type="chain" id="PRO_5001652987" evidence="1">
    <location>
        <begin position="17"/>
        <end position="291"/>
    </location>
</feature>
<sequence>MLQWLAFLVFSLVVHAVTEPRIVAMGDLHGDLNNTLTIMRFAGLIDQDNRWSGGDTIFVQTGDVVDRGVDTIALYELLQRLRDEAQEQGGQVVSVLGNHEIMNMVGDWRYVHPDDIASFGGKEARIKAFSKEGWIGSDLMKWNLTAKVGSSVFCHGGILPKYSHDGIDGINRRAKDSLETYINERDDTYGLFGGDGPTWYRGFAVGDERICAVLDKALTMLEADRMVMGHTVQRDGRIRARCGGKAILIDIGISHVYGGHAGALEIQGDQIHAVYEHGKEKLVASRIHEEL</sequence>
<dbReference type="InterPro" id="IPR004843">
    <property type="entry name" value="Calcineurin-like_PHP"/>
</dbReference>
<evidence type="ECO:0000313" key="3">
    <source>
        <dbReference type="EMBL" id="CDH59298.1"/>
    </source>
</evidence>
<feature type="domain" description="Calcineurin-like phosphoesterase" evidence="2">
    <location>
        <begin position="21"/>
        <end position="233"/>
    </location>
</feature>
<dbReference type="Proteomes" id="UP000027586">
    <property type="component" value="Unassembled WGS sequence"/>
</dbReference>
<accession>A0A068SAB4</accession>
<feature type="signal peptide" evidence="1">
    <location>
        <begin position="1"/>
        <end position="16"/>
    </location>
</feature>
<reference evidence="3" key="1">
    <citation type="submission" date="2013-08" db="EMBL/GenBank/DDBJ databases">
        <title>Gene expansion shapes genome architecture in the human pathogen Lichtheimia corymbifera: an evolutionary genomics analysis in the ancient terrestrial Mucorales (Mucoromycotina).</title>
        <authorList>
            <person name="Schwartze V.U."/>
            <person name="Winter S."/>
            <person name="Shelest E."/>
            <person name="Marcet-Houben M."/>
            <person name="Horn F."/>
            <person name="Wehner S."/>
            <person name="Hoffmann K."/>
            <person name="Riege K."/>
            <person name="Sammeth M."/>
            <person name="Nowrousian M."/>
            <person name="Valiante V."/>
            <person name="Linde J."/>
            <person name="Jacobsen I.D."/>
            <person name="Marz M."/>
            <person name="Brakhage A.A."/>
            <person name="Gabaldon T."/>
            <person name="Bocker S."/>
            <person name="Voigt K."/>
        </authorList>
    </citation>
    <scope>NUCLEOTIDE SEQUENCE [LARGE SCALE GENOMIC DNA]</scope>
    <source>
        <strain evidence="3">FSU 9682</strain>
    </source>
</reference>
<name>A0A068SAB4_9FUNG</name>
<dbReference type="InterPro" id="IPR029052">
    <property type="entry name" value="Metallo-depent_PP-like"/>
</dbReference>
<proteinExistence type="predicted"/>
<dbReference type="Gene3D" id="3.60.21.10">
    <property type="match status" value="1"/>
</dbReference>
<evidence type="ECO:0000256" key="1">
    <source>
        <dbReference type="SAM" id="SignalP"/>
    </source>
</evidence>
<dbReference type="OrthoDB" id="5976022at2759"/>
<evidence type="ECO:0000259" key="2">
    <source>
        <dbReference type="Pfam" id="PF00149"/>
    </source>
</evidence>